<organism evidence="2 3">
    <name type="scientific">Leptotrichia hofstadii</name>
    <dbReference type="NCBI Taxonomy" id="157688"/>
    <lineage>
        <taxon>Bacteria</taxon>
        <taxon>Fusobacteriati</taxon>
        <taxon>Fusobacteriota</taxon>
        <taxon>Fusobacteriia</taxon>
        <taxon>Fusobacteriales</taxon>
        <taxon>Leptotrichiaceae</taxon>
        <taxon>Leptotrichia</taxon>
    </lineage>
</organism>
<dbReference type="EMBL" id="AP019823">
    <property type="protein sequence ID" value="BBM38001.1"/>
    <property type="molecule type" value="Genomic_DNA"/>
</dbReference>
<accession>A0A510JHY4</accession>
<proteinExistence type="predicted"/>
<sequence length="54" mass="6416">MSLELEKIYTVKEVAEYGRCTPQYIYKLIKRKKVKVILFGGYKIKESEVKRIFG</sequence>
<name>A0A510JHY4_9FUSO</name>
<dbReference type="InterPro" id="IPR010093">
    <property type="entry name" value="SinI_DNA-bd"/>
</dbReference>
<protein>
    <recommendedName>
        <fullName evidence="1">Helix-turn-helix domain-containing protein</fullName>
    </recommendedName>
</protein>
<dbReference type="InterPro" id="IPR041657">
    <property type="entry name" value="HTH_17"/>
</dbReference>
<gene>
    <name evidence="2" type="ORF">JCM16775_0708</name>
</gene>
<dbReference type="RefSeq" id="WP_081690285.1">
    <property type="nucleotide sequence ID" value="NZ_AP019823.1"/>
</dbReference>
<evidence type="ECO:0000313" key="2">
    <source>
        <dbReference type="EMBL" id="BBM38001.1"/>
    </source>
</evidence>
<dbReference type="KEGG" id="lhf:JCM16775_0708"/>
<evidence type="ECO:0000313" key="3">
    <source>
        <dbReference type="Proteomes" id="UP000321892"/>
    </source>
</evidence>
<evidence type="ECO:0000259" key="1">
    <source>
        <dbReference type="Pfam" id="PF12728"/>
    </source>
</evidence>
<dbReference type="Pfam" id="PF12728">
    <property type="entry name" value="HTH_17"/>
    <property type="match status" value="1"/>
</dbReference>
<keyword evidence="3" id="KW-1185">Reference proteome</keyword>
<dbReference type="Proteomes" id="UP000321892">
    <property type="component" value="Chromosome"/>
</dbReference>
<dbReference type="GO" id="GO:0003677">
    <property type="term" value="F:DNA binding"/>
    <property type="evidence" value="ECO:0007669"/>
    <property type="project" value="InterPro"/>
</dbReference>
<dbReference type="NCBIfam" id="TIGR01764">
    <property type="entry name" value="excise"/>
    <property type="match status" value="1"/>
</dbReference>
<reference evidence="2 3" key="1">
    <citation type="submission" date="2019-07" db="EMBL/GenBank/DDBJ databases">
        <title>Complete Genome Sequence of Leptotrichia hofstadii Strain JCM16775.</title>
        <authorList>
            <person name="Watanabe S."/>
            <person name="Cui L."/>
        </authorList>
    </citation>
    <scope>NUCLEOTIDE SEQUENCE [LARGE SCALE GENOMIC DNA]</scope>
    <source>
        <strain evidence="2 3">JCM16775</strain>
    </source>
</reference>
<feature type="domain" description="Helix-turn-helix" evidence="1">
    <location>
        <begin position="9"/>
        <end position="51"/>
    </location>
</feature>
<dbReference type="AlphaFoldDB" id="A0A510JHY4"/>